<dbReference type="Gene3D" id="3.30.565.10">
    <property type="entry name" value="Histidine kinase-like ATPase, C-terminal domain"/>
    <property type="match status" value="1"/>
</dbReference>
<dbReference type="PANTHER" id="PTHR35526:SF3">
    <property type="entry name" value="ANTI-SIGMA-F FACTOR RSBW"/>
    <property type="match status" value="1"/>
</dbReference>
<dbReference type="Pfam" id="PF13581">
    <property type="entry name" value="HATPase_c_2"/>
    <property type="match status" value="1"/>
</dbReference>
<keyword evidence="1" id="KW-0723">Serine/threonine-protein kinase</keyword>
<comment type="caution">
    <text evidence="3">The sequence shown here is derived from an EMBL/GenBank/DDBJ whole genome shotgun (WGS) entry which is preliminary data.</text>
</comment>
<dbReference type="PANTHER" id="PTHR35526">
    <property type="entry name" value="ANTI-SIGMA-F FACTOR RSBW-RELATED"/>
    <property type="match status" value="1"/>
</dbReference>
<dbReference type="InterPro" id="IPR050267">
    <property type="entry name" value="Anti-sigma-factor_SerPK"/>
</dbReference>
<feature type="domain" description="Histidine kinase/HSP90-like ATPase" evidence="2">
    <location>
        <begin position="36"/>
        <end position="138"/>
    </location>
</feature>
<dbReference type="CDD" id="cd16936">
    <property type="entry name" value="HATPase_RsbW-like"/>
    <property type="match status" value="1"/>
</dbReference>
<evidence type="ECO:0000313" key="3">
    <source>
        <dbReference type="EMBL" id="GAA3798432.1"/>
    </source>
</evidence>
<keyword evidence="1" id="KW-0808">Transferase</keyword>
<dbReference type="InterPro" id="IPR003594">
    <property type="entry name" value="HATPase_dom"/>
</dbReference>
<keyword evidence="4" id="KW-1185">Reference proteome</keyword>
<protein>
    <recommendedName>
        <fullName evidence="2">Histidine kinase/HSP90-like ATPase domain-containing protein</fullName>
    </recommendedName>
</protein>
<keyword evidence="1" id="KW-0418">Kinase</keyword>
<evidence type="ECO:0000313" key="4">
    <source>
        <dbReference type="Proteomes" id="UP001500888"/>
    </source>
</evidence>
<name>A0ABP7HP08_9ACTN</name>
<reference evidence="4" key="1">
    <citation type="journal article" date="2019" name="Int. J. Syst. Evol. Microbiol.">
        <title>The Global Catalogue of Microorganisms (GCM) 10K type strain sequencing project: providing services to taxonomists for standard genome sequencing and annotation.</title>
        <authorList>
            <consortium name="The Broad Institute Genomics Platform"/>
            <consortium name="The Broad Institute Genome Sequencing Center for Infectious Disease"/>
            <person name="Wu L."/>
            <person name="Ma J."/>
        </authorList>
    </citation>
    <scope>NUCLEOTIDE SEQUENCE [LARGE SCALE GENOMIC DNA]</scope>
    <source>
        <strain evidence="4">JCM 16908</strain>
    </source>
</reference>
<dbReference type="Proteomes" id="UP001500888">
    <property type="component" value="Unassembled WGS sequence"/>
</dbReference>
<evidence type="ECO:0000259" key="2">
    <source>
        <dbReference type="Pfam" id="PF13581"/>
    </source>
</evidence>
<dbReference type="SUPFAM" id="SSF55874">
    <property type="entry name" value="ATPase domain of HSP90 chaperone/DNA topoisomerase II/histidine kinase"/>
    <property type="match status" value="1"/>
</dbReference>
<dbReference type="EMBL" id="BAAAZR010000002">
    <property type="protein sequence ID" value="GAA3798432.1"/>
    <property type="molecule type" value="Genomic_DNA"/>
</dbReference>
<sequence length="161" mass="17428">MSVEGDAPLSSGLPFRDGRSVEKAVFPALEKAVFPAVETSVAEARRWLRKVVDGHPRLDDAVLLLSESFTNAVLHTRSAAVGVVVLVEEGQRLQIEVIDEGAETSPCVCGHTSQDDLGESGRGIRLLRALSDQWGFVEEHPRCVVWFTLVPEGPSQPGTAR</sequence>
<proteinExistence type="predicted"/>
<evidence type="ECO:0000256" key="1">
    <source>
        <dbReference type="ARBA" id="ARBA00022527"/>
    </source>
</evidence>
<organism evidence="3 4">
    <name type="scientific">Sphaerisporangium flaviroseum</name>
    <dbReference type="NCBI Taxonomy" id="509199"/>
    <lineage>
        <taxon>Bacteria</taxon>
        <taxon>Bacillati</taxon>
        <taxon>Actinomycetota</taxon>
        <taxon>Actinomycetes</taxon>
        <taxon>Streptosporangiales</taxon>
        <taxon>Streptosporangiaceae</taxon>
        <taxon>Sphaerisporangium</taxon>
    </lineage>
</organism>
<dbReference type="InterPro" id="IPR036890">
    <property type="entry name" value="HATPase_C_sf"/>
</dbReference>
<gene>
    <name evidence="3" type="ORF">GCM10022226_17210</name>
</gene>
<accession>A0ABP7HP08</accession>